<dbReference type="InterPro" id="IPR036043">
    <property type="entry name" value="Phosphoglycerate_kinase_sf"/>
</dbReference>
<feature type="binding site" evidence="10">
    <location>
        <position position="37"/>
    </location>
    <ligand>
        <name>substrate</name>
    </ligand>
</feature>
<feature type="binding site" evidence="10 11">
    <location>
        <position position="306"/>
    </location>
    <ligand>
        <name>ATP</name>
        <dbReference type="ChEBI" id="CHEBI:30616"/>
    </ligand>
</feature>
<name>A0A2H0R3T2_9BACT</name>
<dbReference type="InterPro" id="IPR015911">
    <property type="entry name" value="Phosphoglycerate_kinase_CS"/>
</dbReference>
<keyword evidence="5 10" id="KW-0808">Transferase</keyword>
<sequence length="376" mass="40681">MNFLSALGYPELAGKKVIVRVDFNVPFDSEGITDDYRIRSHQDTISFLLNHGASVALISHLGAGHSFKELVPQISRSLGRKINFVEKVKNLSTKAEDGLVLLENLRHFPGEVKNDRHFSRELANGFDLYINDAFGSAHRGHASIVALAGELPAYAGFLIEREIEVLDSALRAPVAGKILILGGSKIGTKLPLINNFLDKAEKILIGGAIANNFFKARGLDIGQSVFEKDNLVGLTKLLEKEQIIIPTDILTTDSFDRPTTLKPQILGDISGHEAIVDIGLDTAESYAEVIRSAKTVIFNGPMGLFEKSEFATGTQIIAQAIRSTSAYTIIGGGDTVLAMRRLASLNQVNFVSTGGGAMLAFLAGEELPGLKVLNYY</sequence>
<dbReference type="InterPro" id="IPR001576">
    <property type="entry name" value="Phosphoglycerate_kinase"/>
</dbReference>
<keyword evidence="6 10" id="KW-0547">Nucleotide-binding</keyword>
<gene>
    <name evidence="10 13" type="primary">pgk</name>
    <name evidence="13" type="ORF">COV31_02150</name>
</gene>
<dbReference type="GO" id="GO:0006096">
    <property type="term" value="P:glycolytic process"/>
    <property type="evidence" value="ECO:0007669"/>
    <property type="project" value="UniProtKB-UniRule"/>
</dbReference>
<comment type="caution">
    <text evidence="10">Lacks conserved residue(s) required for the propagation of feature annotation.</text>
</comment>
<evidence type="ECO:0000256" key="7">
    <source>
        <dbReference type="ARBA" id="ARBA00022777"/>
    </source>
</evidence>
<dbReference type="PROSITE" id="PS00111">
    <property type="entry name" value="PGLYCERATE_KINASE"/>
    <property type="match status" value="1"/>
</dbReference>
<feature type="binding site" evidence="10">
    <location>
        <position position="106"/>
    </location>
    <ligand>
        <name>substrate</name>
    </ligand>
</feature>
<dbReference type="GO" id="GO:0043531">
    <property type="term" value="F:ADP binding"/>
    <property type="evidence" value="ECO:0007669"/>
    <property type="project" value="TreeGrafter"/>
</dbReference>
<comment type="caution">
    <text evidence="13">The sequence shown here is derived from an EMBL/GenBank/DDBJ whole genome shotgun (WGS) entry which is preliminary data.</text>
</comment>
<dbReference type="SUPFAM" id="SSF53748">
    <property type="entry name" value="Phosphoglycerate kinase"/>
    <property type="match status" value="1"/>
</dbReference>
<evidence type="ECO:0000256" key="2">
    <source>
        <dbReference type="ARBA" id="ARBA00004838"/>
    </source>
</evidence>
<dbReference type="PIRSF" id="PIRSF000724">
    <property type="entry name" value="Pgk"/>
    <property type="match status" value="1"/>
</dbReference>
<organism evidence="13 14">
    <name type="scientific">Candidatus Yanofskybacteria bacterium CG10_big_fil_rev_8_21_14_0_10_46_23</name>
    <dbReference type="NCBI Taxonomy" id="1975098"/>
    <lineage>
        <taxon>Bacteria</taxon>
        <taxon>Candidatus Yanofskyibacteriota</taxon>
    </lineage>
</organism>
<feature type="binding site" evidence="10 11">
    <location>
        <position position="189"/>
    </location>
    <ligand>
        <name>ATP</name>
        <dbReference type="ChEBI" id="CHEBI:30616"/>
    </ligand>
</feature>
<keyword evidence="10" id="KW-0963">Cytoplasm</keyword>
<evidence type="ECO:0000256" key="5">
    <source>
        <dbReference type="ARBA" id="ARBA00022679"/>
    </source>
</evidence>
<evidence type="ECO:0000256" key="3">
    <source>
        <dbReference type="ARBA" id="ARBA00008982"/>
    </source>
</evidence>
<evidence type="ECO:0000256" key="11">
    <source>
        <dbReference type="PIRSR" id="PIRSR000724-2"/>
    </source>
</evidence>
<comment type="subunit">
    <text evidence="10">Monomer.</text>
</comment>
<dbReference type="PANTHER" id="PTHR11406:SF23">
    <property type="entry name" value="PHOSPHOGLYCERATE KINASE 1, CHLOROPLASTIC-RELATED"/>
    <property type="match status" value="1"/>
</dbReference>
<dbReference type="PANTHER" id="PTHR11406">
    <property type="entry name" value="PHOSPHOGLYCERATE KINASE"/>
    <property type="match status" value="1"/>
</dbReference>
<dbReference type="GO" id="GO:0004618">
    <property type="term" value="F:phosphoglycerate kinase activity"/>
    <property type="evidence" value="ECO:0007669"/>
    <property type="project" value="UniProtKB-UniRule"/>
</dbReference>
<feature type="binding site" evidence="10">
    <location>
        <position position="139"/>
    </location>
    <ligand>
        <name>substrate</name>
    </ligand>
</feature>
<evidence type="ECO:0000256" key="1">
    <source>
        <dbReference type="ARBA" id="ARBA00000642"/>
    </source>
</evidence>
<comment type="pathway">
    <text evidence="2 10">Carbohydrate degradation; glycolysis; pyruvate from D-glyceraldehyde 3-phosphate: step 2/5.</text>
</comment>
<evidence type="ECO:0000256" key="9">
    <source>
        <dbReference type="ARBA" id="ARBA00023152"/>
    </source>
</evidence>
<keyword evidence="7 10" id="KW-0418">Kinase</keyword>
<comment type="catalytic activity">
    <reaction evidence="1 10 12">
        <text>(2R)-3-phosphoglycerate + ATP = (2R)-3-phospho-glyceroyl phosphate + ADP</text>
        <dbReference type="Rhea" id="RHEA:14801"/>
        <dbReference type="ChEBI" id="CHEBI:30616"/>
        <dbReference type="ChEBI" id="CHEBI:57604"/>
        <dbReference type="ChEBI" id="CHEBI:58272"/>
        <dbReference type="ChEBI" id="CHEBI:456216"/>
        <dbReference type="EC" id="2.7.2.3"/>
    </reaction>
</comment>
<dbReference type="InterPro" id="IPR015824">
    <property type="entry name" value="Phosphoglycerate_kinase_N"/>
</dbReference>
<feature type="binding site" evidence="10 11">
    <location>
        <begin position="332"/>
        <end position="335"/>
    </location>
    <ligand>
        <name>ATP</name>
        <dbReference type="ChEBI" id="CHEBI:30616"/>
    </ligand>
</feature>
<dbReference type="Proteomes" id="UP000230232">
    <property type="component" value="Unassembled WGS sequence"/>
</dbReference>
<keyword evidence="8 10" id="KW-0067">ATP-binding</keyword>
<feature type="binding site" evidence="10">
    <location>
        <begin position="22"/>
        <end position="24"/>
    </location>
    <ligand>
        <name>substrate</name>
    </ligand>
</feature>
<evidence type="ECO:0000313" key="13">
    <source>
        <dbReference type="EMBL" id="PIR41188.1"/>
    </source>
</evidence>
<keyword evidence="9 10" id="KW-0324">Glycolysis</keyword>
<evidence type="ECO:0000256" key="10">
    <source>
        <dbReference type="HAMAP-Rule" id="MF_00145"/>
    </source>
</evidence>
<dbReference type="EMBL" id="PCXO01000010">
    <property type="protein sequence ID" value="PIR41188.1"/>
    <property type="molecule type" value="Genomic_DNA"/>
</dbReference>
<dbReference type="EC" id="2.7.2.3" evidence="4 10"/>
<evidence type="ECO:0000256" key="6">
    <source>
        <dbReference type="ARBA" id="ARBA00022741"/>
    </source>
</evidence>
<reference evidence="13 14" key="1">
    <citation type="submission" date="2017-09" db="EMBL/GenBank/DDBJ databases">
        <title>Depth-based differentiation of microbial function through sediment-hosted aquifers and enrichment of novel symbionts in the deep terrestrial subsurface.</title>
        <authorList>
            <person name="Probst A.J."/>
            <person name="Ladd B."/>
            <person name="Jarett J.K."/>
            <person name="Geller-Mcgrath D.E."/>
            <person name="Sieber C.M."/>
            <person name="Emerson J.B."/>
            <person name="Anantharaman K."/>
            <person name="Thomas B.C."/>
            <person name="Malmstrom R."/>
            <person name="Stieglmeier M."/>
            <person name="Klingl A."/>
            <person name="Woyke T."/>
            <person name="Ryan C.M."/>
            <person name="Banfield J.F."/>
        </authorList>
    </citation>
    <scope>NUCLEOTIDE SEQUENCE [LARGE SCALE GENOMIC DNA]</scope>
    <source>
        <strain evidence="13">CG10_big_fil_rev_8_21_14_0_10_46_23</strain>
    </source>
</reference>
<dbReference type="Pfam" id="PF00162">
    <property type="entry name" value="PGK"/>
    <property type="match status" value="1"/>
</dbReference>
<dbReference type="GO" id="GO:0005524">
    <property type="term" value="F:ATP binding"/>
    <property type="evidence" value="ECO:0007669"/>
    <property type="project" value="UniProtKB-KW"/>
</dbReference>
<proteinExistence type="inferred from homology"/>
<dbReference type="Gene3D" id="3.40.50.1260">
    <property type="entry name" value="Phosphoglycerate kinase, N-terminal domain"/>
    <property type="match status" value="2"/>
</dbReference>
<dbReference type="AlphaFoldDB" id="A0A2H0R3T2"/>
<comment type="subcellular location">
    <subcellularLocation>
        <location evidence="10">Cytoplasm</location>
    </subcellularLocation>
</comment>
<comment type="similarity">
    <text evidence="3 10 12">Belongs to the phosphoglycerate kinase family.</text>
</comment>
<dbReference type="GO" id="GO:0006094">
    <property type="term" value="P:gluconeogenesis"/>
    <property type="evidence" value="ECO:0007669"/>
    <property type="project" value="TreeGrafter"/>
</dbReference>
<accession>A0A2H0R3T2</accession>
<dbReference type="PRINTS" id="PR00477">
    <property type="entry name" value="PHGLYCKINASE"/>
</dbReference>
<dbReference type="FunFam" id="3.40.50.1260:FF:000031">
    <property type="entry name" value="Phosphoglycerate kinase 1"/>
    <property type="match status" value="1"/>
</dbReference>
<dbReference type="UniPathway" id="UPA00109">
    <property type="reaction ID" value="UER00185"/>
</dbReference>
<evidence type="ECO:0000313" key="14">
    <source>
        <dbReference type="Proteomes" id="UP000230232"/>
    </source>
</evidence>
<protein>
    <recommendedName>
        <fullName evidence="4 10">Phosphoglycerate kinase</fullName>
        <ecNumber evidence="4 10">2.7.2.3</ecNumber>
    </recommendedName>
</protein>
<evidence type="ECO:0000256" key="8">
    <source>
        <dbReference type="ARBA" id="ARBA00022840"/>
    </source>
</evidence>
<dbReference type="GO" id="GO:0005829">
    <property type="term" value="C:cytosol"/>
    <property type="evidence" value="ECO:0007669"/>
    <property type="project" value="TreeGrafter"/>
</dbReference>
<evidence type="ECO:0000256" key="4">
    <source>
        <dbReference type="ARBA" id="ARBA00013061"/>
    </source>
</evidence>
<evidence type="ECO:0000256" key="12">
    <source>
        <dbReference type="RuleBase" id="RU000532"/>
    </source>
</evidence>
<dbReference type="HAMAP" id="MF_00145">
    <property type="entry name" value="Phosphoglyc_kinase"/>
    <property type="match status" value="1"/>
</dbReference>